<proteinExistence type="inferred from homology"/>
<dbReference type="Gene3D" id="3.30.1130.10">
    <property type="match status" value="1"/>
</dbReference>
<protein>
    <recommendedName>
        <fullName evidence="5">NADPH-dependent 7-cyano-7-deazaguanine reductase</fullName>
        <ecNumber evidence="5">1.7.1.13</ecNumber>
    </recommendedName>
    <alternativeName>
        <fullName evidence="5">7-cyano-7-carbaguanine reductase</fullName>
    </alternativeName>
    <alternativeName>
        <fullName evidence="5">NADPH-dependent nitrile oxidoreductase</fullName>
    </alternativeName>
    <alternativeName>
        <fullName evidence="5">PreQ(0) reductase</fullName>
    </alternativeName>
</protein>
<keyword evidence="3 5" id="KW-0521">NADP</keyword>
<dbReference type="AlphaFoldDB" id="A0A212L190"/>
<dbReference type="InterPro" id="IPR050084">
    <property type="entry name" value="NADPH_dep_7-cyano-7-deazaG_red"/>
</dbReference>
<dbReference type="Pfam" id="PF14489">
    <property type="entry name" value="QueF"/>
    <property type="match status" value="1"/>
</dbReference>
<feature type="binding site" evidence="5">
    <location>
        <begin position="79"/>
        <end position="81"/>
    </location>
    <ligand>
        <name>substrate</name>
    </ligand>
</feature>
<comment type="similarity">
    <text evidence="5">Belongs to the GTP cyclohydrolase I family. QueF type 1 subfamily.</text>
</comment>
<dbReference type="EC" id="1.7.1.13" evidence="5"/>
<evidence type="ECO:0000256" key="2">
    <source>
        <dbReference type="ARBA" id="ARBA00022785"/>
    </source>
</evidence>
<dbReference type="InterPro" id="IPR016856">
    <property type="entry name" value="QueF_type1"/>
</dbReference>
<keyword evidence="1 5" id="KW-0963">Cytoplasm</keyword>
<comment type="subcellular location">
    <subcellularLocation>
        <location evidence="5">Cytoplasm</location>
    </subcellularLocation>
</comment>
<comment type="catalytic activity">
    <reaction evidence="5">
        <text>7-aminomethyl-7-carbaguanine + 2 NADP(+) = 7-cyano-7-carbaguanine + 2 NADPH + 3 H(+)</text>
        <dbReference type="Rhea" id="RHEA:13409"/>
        <dbReference type="ChEBI" id="CHEBI:15378"/>
        <dbReference type="ChEBI" id="CHEBI:45075"/>
        <dbReference type="ChEBI" id="CHEBI:57783"/>
        <dbReference type="ChEBI" id="CHEBI:58349"/>
        <dbReference type="ChEBI" id="CHEBI:58703"/>
        <dbReference type="EC" id="1.7.1.13"/>
    </reaction>
</comment>
<dbReference type="HAMAP" id="MF_00818">
    <property type="entry name" value="QueF_type1"/>
    <property type="match status" value="1"/>
</dbReference>
<organism evidence="6">
    <name type="scientific">uncultured Desulfovibrio sp</name>
    <dbReference type="NCBI Taxonomy" id="167968"/>
    <lineage>
        <taxon>Bacteria</taxon>
        <taxon>Pseudomonadati</taxon>
        <taxon>Thermodesulfobacteriota</taxon>
        <taxon>Desulfovibrionia</taxon>
        <taxon>Desulfovibrionales</taxon>
        <taxon>Desulfovibrionaceae</taxon>
        <taxon>Desulfovibrio</taxon>
        <taxon>environmental samples</taxon>
    </lineage>
</organism>
<sequence>MTTRSQDQTQDLKVLGTGRLATPEGGPSVAQLEAFPNCFPQRPYVISISFPEFTSLCPVTGQPDCGTITVEYIPDELCVESKSFKLYMFAFRNHQSFMETITNNVLDDLRTLLNPCWCRVKGLFAPRGGTRIHVFAESFKDMPQEQNALVREVVRSWKSEPDPHRP</sequence>
<dbReference type="EMBL" id="FMJC01000001">
    <property type="protein sequence ID" value="SCM71331.1"/>
    <property type="molecule type" value="Genomic_DNA"/>
</dbReference>
<evidence type="ECO:0000256" key="4">
    <source>
        <dbReference type="ARBA" id="ARBA00023002"/>
    </source>
</evidence>
<evidence type="ECO:0000256" key="5">
    <source>
        <dbReference type="HAMAP-Rule" id="MF_00818"/>
    </source>
</evidence>
<dbReference type="SUPFAM" id="SSF55620">
    <property type="entry name" value="Tetrahydrobiopterin biosynthesis enzymes-like"/>
    <property type="match status" value="1"/>
</dbReference>
<accession>A0A212L190</accession>
<feature type="active site" description="Proton donor" evidence="5">
    <location>
        <position position="64"/>
    </location>
</feature>
<dbReference type="GO" id="GO:0005737">
    <property type="term" value="C:cytoplasm"/>
    <property type="evidence" value="ECO:0007669"/>
    <property type="project" value="UniProtKB-SubCell"/>
</dbReference>
<gene>
    <name evidence="5 6" type="primary">queF</name>
    <name evidence="6" type="ORF">KL86DES1_11002</name>
</gene>
<dbReference type="PANTHER" id="PTHR34354">
    <property type="entry name" value="NADPH-DEPENDENT 7-CYANO-7-DEAZAGUANINE REDUCTASE"/>
    <property type="match status" value="1"/>
</dbReference>
<dbReference type="GO" id="GO:0033739">
    <property type="term" value="F:preQ1 synthase activity"/>
    <property type="evidence" value="ECO:0007669"/>
    <property type="project" value="UniProtKB-UniRule"/>
</dbReference>
<evidence type="ECO:0000313" key="6">
    <source>
        <dbReference type="EMBL" id="SCM71331.1"/>
    </source>
</evidence>
<comment type="function">
    <text evidence="5">Catalyzes the NADPH-dependent reduction of 7-cyano-7-deazaguanine (preQ0) to 7-aminomethyl-7-deazaguanine (preQ1).</text>
</comment>
<name>A0A212L190_9BACT</name>
<feature type="active site" description="Thioimide intermediate" evidence="5">
    <location>
        <position position="57"/>
    </location>
</feature>
<dbReference type="RefSeq" id="WP_179979738.1">
    <property type="nucleotide sequence ID" value="NZ_LT608333.1"/>
</dbReference>
<keyword evidence="2 5" id="KW-0671">Queuosine biosynthesis</keyword>
<dbReference type="InterPro" id="IPR043133">
    <property type="entry name" value="GTP-CH-I_C/QueF"/>
</dbReference>
<dbReference type="UniPathway" id="UPA00392"/>
<comment type="pathway">
    <text evidence="5">tRNA modification; tRNA-queuosine biosynthesis.</text>
</comment>
<dbReference type="NCBIfam" id="TIGR03139">
    <property type="entry name" value="QueF-II"/>
    <property type="match status" value="1"/>
</dbReference>
<dbReference type="GO" id="GO:0008616">
    <property type="term" value="P:tRNA queuosine(34) biosynthetic process"/>
    <property type="evidence" value="ECO:0007669"/>
    <property type="project" value="UniProtKB-UniRule"/>
</dbReference>
<keyword evidence="4 5" id="KW-0560">Oxidoreductase</keyword>
<dbReference type="PANTHER" id="PTHR34354:SF1">
    <property type="entry name" value="NADPH-DEPENDENT 7-CYANO-7-DEAZAGUANINE REDUCTASE"/>
    <property type="match status" value="1"/>
</dbReference>
<feature type="binding site" evidence="5">
    <location>
        <begin position="98"/>
        <end position="99"/>
    </location>
    <ligand>
        <name>substrate</name>
    </ligand>
</feature>
<evidence type="ECO:0000256" key="3">
    <source>
        <dbReference type="ARBA" id="ARBA00022857"/>
    </source>
</evidence>
<reference evidence="6" key="1">
    <citation type="submission" date="2016-08" db="EMBL/GenBank/DDBJ databases">
        <authorList>
            <person name="Seilhamer J.J."/>
        </authorList>
    </citation>
    <scope>NUCLEOTIDE SEQUENCE</scope>
    <source>
        <strain evidence="6">86-1</strain>
    </source>
</reference>
<evidence type="ECO:0000256" key="1">
    <source>
        <dbReference type="ARBA" id="ARBA00022490"/>
    </source>
</evidence>
<dbReference type="InterPro" id="IPR029500">
    <property type="entry name" value="QueF"/>
</dbReference>